<proteinExistence type="predicted"/>
<name>A0A1F4ZWJ5_9BACT</name>
<comment type="caution">
    <text evidence="1">The sequence shown here is derived from an EMBL/GenBank/DDBJ whole genome shotgun (WGS) entry which is preliminary data.</text>
</comment>
<dbReference type="PANTHER" id="PTHR15004:SF0">
    <property type="entry name" value="GLUTAMYL-TRNA(GLN) AMIDOTRANSFERASE SUBUNIT C, MITOCHONDRIAL"/>
    <property type="match status" value="1"/>
</dbReference>
<organism evidence="1 2">
    <name type="scientific">Candidatus Amesbacteria bacterium RIFOXYB1_FULL_44_23</name>
    <dbReference type="NCBI Taxonomy" id="1797263"/>
    <lineage>
        <taxon>Bacteria</taxon>
        <taxon>Candidatus Amesiibacteriota</taxon>
    </lineage>
</organism>
<dbReference type="PANTHER" id="PTHR15004">
    <property type="entry name" value="GLUTAMYL-TRNA(GLN) AMIDOTRANSFERASE SUBUNIT C, MITOCHONDRIAL"/>
    <property type="match status" value="1"/>
</dbReference>
<protein>
    <recommendedName>
        <fullName evidence="3">Asp/Glu-ADT subunit C</fullName>
    </recommendedName>
</protein>
<reference evidence="1 2" key="1">
    <citation type="journal article" date="2016" name="Nat. Commun.">
        <title>Thousands of microbial genomes shed light on interconnected biogeochemical processes in an aquifer system.</title>
        <authorList>
            <person name="Anantharaman K."/>
            <person name="Brown C.T."/>
            <person name="Hug L.A."/>
            <person name="Sharon I."/>
            <person name="Castelle C.J."/>
            <person name="Probst A.J."/>
            <person name="Thomas B.C."/>
            <person name="Singh A."/>
            <person name="Wilkins M.J."/>
            <person name="Karaoz U."/>
            <person name="Brodie E.L."/>
            <person name="Williams K.H."/>
            <person name="Hubbard S.S."/>
            <person name="Banfield J.F."/>
        </authorList>
    </citation>
    <scope>NUCLEOTIDE SEQUENCE [LARGE SCALE GENOMIC DNA]</scope>
</reference>
<dbReference type="GO" id="GO:0006450">
    <property type="term" value="P:regulation of translational fidelity"/>
    <property type="evidence" value="ECO:0007669"/>
    <property type="project" value="InterPro"/>
</dbReference>
<sequence>MDVSHVAKLANLTLTDSEIKKFQSQFAQTIDTIAVINELDTSAVVPSFQVTGLSNVLRPDEIDQSRVLTQHQVLSQASQTHKGFVVVPAVIDHD</sequence>
<evidence type="ECO:0000313" key="2">
    <source>
        <dbReference type="Proteomes" id="UP000176424"/>
    </source>
</evidence>
<dbReference type="InterPro" id="IPR003837">
    <property type="entry name" value="GatC"/>
</dbReference>
<dbReference type="NCBIfam" id="TIGR00135">
    <property type="entry name" value="gatC"/>
    <property type="match status" value="1"/>
</dbReference>
<dbReference type="Proteomes" id="UP000176424">
    <property type="component" value="Unassembled WGS sequence"/>
</dbReference>
<accession>A0A1F4ZWJ5</accession>
<dbReference type="EMBL" id="MEXR01000001">
    <property type="protein sequence ID" value="OGD10660.1"/>
    <property type="molecule type" value="Genomic_DNA"/>
</dbReference>
<dbReference type="Pfam" id="PF02686">
    <property type="entry name" value="GatC"/>
    <property type="match status" value="1"/>
</dbReference>
<dbReference type="GO" id="GO:0070681">
    <property type="term" value="P:glutaminyl-tRNAGln biosynthesis via transamidation"/>
    <property type="evidence" value="ECO:0007669"/>
    <property type="project" value="TreeGrafter"/>
</dbReference>
<evidence type="ECO:0000313" key="1">
    <source>
        <dbReference type="EMBL" id="OGD10660.1"/>
    </source>
</evidence>
<dbReference type="SUPFAM" id="SSF141000">
    <property type="entry name" value="Glu-tRNAGln amidotransferase C subunit"/>
    <property type="match status" value="1"/>
</dbReference>
<evidence type="ECO:0008006" key="3">
    <source>
        <dbReference type="Google" id="ProtNLM"/>
    </source>
</evidence>
<dbReference type="STRING" id="1797263.A2397_00115"/>
<dbReference type="InterPro" id="IPR036113">
    <property type="entry name" value="Asp/Glu-ADT_sf_sub_c"/>
</dbReference>
<dbReference type="Gene3D" id="1.10.20.60">
    <property type="entry name" value="Glu-tRNAGln amidotransferase C subunit, N-terminal domain"/>
    <property type="match status" value="1"/>
</dbReference>
<gene>
    <name evidence="1" type="ORF">A2397_00115</name>
</gene>
<dbReference type="AlphaFoldDB" id="A0A1F4ZWJ5"/>